<evidence type="ECO:0000256" key="5">
    <source>
        <dbReference type="ARBA" id="ARBA00023284"/>
    </source>
</evidence>
<dbReference type="PANTHER" id="PTHR42852">
    <property type="entry name" value="THIOL:DISULFIDE INTERCHANGE PROTEIN DSBE"/>
    <property type="match status" value="1"/>
</dbReference>
<evidence type="ECO:0000256" key="4">
    <source>
        <dbReference type="ARBA" id="ARBA00023157"/>
    </source>
</evidence>
<dbReference type="EMBL" id="VIVK01000001">
    <property type="protein sequence ID" value="TWD81028.1"/>
    <property type="molecule type" value="Genomic_DNA"/>
</dbReference>
<dbReference type="InterPro" id="IPR013766">
    <property type="entry name" value="Thioredoxin_domain"/>
</dbReference>
<dbReference type="GO" id="GO:0016209">
    <property type="term" value="F:antioxidant activity"/>
    <property type="evidence" value="ECO:0007669"/>
    <property type="project" value="InterPro"/>
</dbReference>
<keyword evidence="2" id="KW-0201">Cytochrome c-type biogenesis</keyword>
<keyword evidence="4" id="KW-1015">Disulfide bond</keyword>
<dbReference type="Gene3D" id="3.40.30.10">
    <property type="entry name" value="Glutaredoxin"/>
    <property type="match status" value="1"/>
</dbReference>
<evidence type="ECO:0000256" key="6">
    <source>
        <dbReference type="SAM" id="SignalP"/>
    </source>
</evidence>
<dbReference type="PROSITE" id="PS00194">
    <property type="entry name" value="THIOREDOXIN_1"/>
    <property type="match status" value="1"/>
</dbReference>
<keyword evidence="3" id="KW-0735">Signal-anchor</keyword>
<dbReference type="GO" id="GO:0016491">
    <property type="term" value="F:oxidoreductase activity"/>
    <property type="evidence" value="ECO:0007669"/>
    <property type="project" value="InterPro"/>
</dbReference>
<proteinExistence type="predicted"/>
<evidence type="ECO:0000259" key="7">
    <source>
        <dbReference type="PROSITE" id="PS51352"/>
    </source>
</evidence>
<evidence type="ECO:0000256" key="1">
    <source>
        <dbReference type="ARBA" id="ARBA00004196"/>
    </source>
</evidence>
<dbReference type="RefSeq" id="WP_238334753.1">
    <property type="nucleotide sequence ID" value="NZ_VIVK01000001.1"/>
</dbReference>
<sequence>MRFRSRTPLAVVAAALLLLAVGCGEDKAGSTPEATGTAAKLVPCPVTESKPPVSNGLPDISLPCLGDGPDVRLADLRGPLLINVWAQWCGPCREEAPYLAELRKKAAGKVQLFGVDYLDPRRELAVKFAAEEGLEYPHLVDSEKQLQRPLRIGGPPLTAFVDAKGAVVYVHRSVFTSQQQLDDLVREKLGVSW</sequence>
<dbReference type="InterPro" id="IPR036249">
    <property type="entry name" value="Thioredoxin-like_sf"/>
</dbReference>
<keyword evidence="8" id="KW-0413">Isomerase</keyword>
<dbReference type="PROSITE" id="PS51257">
    <property type="entry name" value="PROKAR_LIPOPROTEIN"/>
    <property type="match status" value="1"/>
</dbReference>
<evidence type="ECO:0000256" key="3">
    <source>
        <dbReference type="ARBA" id="ARBA00022968"/>
    </source>
</evidence>
<dbReference type="CDD" id="cd02966">
    <property type="entry name" value="TlpA_like_family"/>
    <property type="match status" value="1"/>
</dbReference>
<comment type="subcellular location">
    <subcellularLocation>
        <location evidence="1">Cell envelope</location>
    </subcellularLocation>
</comment>
<protein>
    <submittedName>
        <fullName evidence="8">Thiol-disulfide isomerase/thioredoxin</fullName>
    </submittedName>
</protein>
<keyword evidence="5" id="KW-0676">Redox-active center</keyword>
<dbReference type="GO" id="GO:0030313">
    <property type="term" value="C:cell envelope"/>
    <property type="evidence" value="ECO:0007669"/>
    <property type="project" value="UniProtKB-SubCell"/>
</dbReference>
<dbReference type="InterPro" id="IPR050553">
    <property type="entry name" value="Thioredoxin_ResA/DsbE_sf"/>
</dbReference>
<dbReference type="PROSITE" id="PS51352">
    <property type="entry name" value="THIOREDOXIN_2"/>
    <property type="match status" value="1"/>
</dbReference>
<keyword evidence="9" id="KW-1185">Reference proteome</keyword>
<dbReference type="GO" id="GO:0017004">
    <property type="term" value="P:cytochrome complex assembly"/>
    <property type="evidence" value="ECO:0007669"/>
    <property type="project" value="UniProtKB-KW"/>
</dbReference>
<keyword evidence="3" id="KW-0812">Transmembrane</keyword>
<reference evidence="8 9" key="1">
    <citation type="submission" date="2019-06" db="EMBL/GenBank/DDBJ databases">
        <title>Sequencing the genomes of 1000 actinobacteria strains.</title>
        <authorList>
            <person name="Klenk H.-P."/>
        </authorList>
    </citation>
    <scope>NUCLEOTIDE SEQUENCE [LARGE SCALE GENOMIC DNA]</scope>
    <source>
        <strain evidence="8 9">DSM 24683</strain>
    </source>
</reference>
<dbReference type="Pfam" id="PF00578">
    <property type="entry name" value="AhpC-TSA"/>
    <property type="match status" value="1"/>
</dbReference>
<dbReference type="SUPFAM" id="SSF52833">
    <property type="entry name" value="Thioredoxin-like"/>
    <property type="match status" value="1"/>
</dbReference>
<dbReference type="GO" id="GO:0016853">
    <property type="term" value="F:isomerase activity"/>
    <property type="evidence" value="ECO:0007669"/>
    <property type="project" value="UniProtKB-KW"/>
</dbReference>
<evidence type="ECO:0000256" key="2">
    <source>
        <dbReference type="ARBA" id="ARBA00022748"/>
    </source>
</evidence>
<comment type="caution">
    <text evidence="8">The sequence shown here is derived from an EMBL/GenBank/DDBJ whole genome shotgun (WGS) entry which is preliminary data.</text>
</comment>
<dbReference type="PANTHER" id="PTHR42852:SF6">
    <property type="entry name" value="THIOL:DISULFIDE INTERCHANGE PROTEIN DSBE"/>
    <property type="match status" value="1"/>
</dbReference>
<name>A0A561BQ70_9ACTN</name>
<dbReference type="AlphaFoldDB" id="A0A561BQ70"/>
<dbReference type="InterPro" id="IPR017937">
    <property type="entry name" value="Thioredoxin_CS"/>
</dbReference>
<accession>A0A561BQ70</accession>
<feature type="chain" id="PRO_5021809497" evidence="6">
    <location>
        <begin position="29"/>
        <end position="193"/>
    </location>
</feature>
<feature type="signal peptide" evidence="6">
    <location>
        <begin position="1"/>
        <end position="28"/>
    </location>
</feature>
<organism evidence="8 9">
    <name type="scientific">Kribbella amoyensis</name>
    <dbReference type="NCBI Taxonomy" id="996641"/>
    <lineage>
        <taxon>Bacteria</taxon>
        <taxon>Bacillati</taxon>
        <taxon>Actinomycetota</taxon>
        <taxon>Actinomycetes</taxon>
        <taxon>Propionibacteriales</taxon>
        <taxon>Kribbellaceae</taxon>
        <taxon>Kribbella</taxon>
    </lineage>
</organism>
<keyword evidence="6" id="KW-0732">Signal</keyword>
<dbReference type="InterPro" id="IPR000866">
    <property type="entry name" value="AhpC/TSA"/>
</dbReference>
<gene>
    <name evidence="8" type="ORF">FB561_2131</name>
</gene>
<dbReference type="Proteomes" id="UP000318380">
    <property type="component" value="Unassembled WGS sequence"/>
</dbReference>
<evidence type="ECO:0000313" key="9">
    <source>
        <dbReference type="Proteomes" id="UP000318380"/>
    </source>
</evidence>
<evidence type="ECO:0000313" key="8">
    <source>
        <dbReference type="EMBL" id="TWD81028.1"/>
    </source>
</evidence>
<feature type="domain" description="Thioredoxin" evidence="7">
    <location>
        <begin position="51"/>
        <end position="190"/>
    </location>
</feature>